<keyword evidence="3" id="KW-1185">Reference proteome</keyword>
<proteinExistence type="predicted"/>
<dbReference type="InterPro" id="IPR034660">
    <property type="entry name" value="DinB/YfiT-like"/>
</dbReference>
<keyword evidence="2" id="KW-0670">Pyruvate</keyword>
<reference evidence="2 3" key="1">
    <citation type="submission" date="2018-11" db="EMBL/GenBank/DDBJ databases">
        <title>Trebonia kvetii gen.nov., sp.nov., a novel acidophilic actinobacterium, and proposal of the new actinobacterial family Treboniaceae fam. nov.</title>
        <authorList>
            <person name="Rapoport D."/>
            <person name="Sagova-Mareckova M."/>
            <person name="Sedlacek I."/>
            <person name="Provaznik J."/>
            <person name="Kralova S."/>
            <person name="Pavlinic D."/>
            <person name="Benes V."/>
            <person name="Kopecky J."/>
        </authorList>
    </citation>
    <scope>NUCLEOTIDE SEQUENCE [LARGE SCALE GENOMIC DNA]</scope>
    <source>
        <strain evidence="2 3">15Tr583</strain>
    </source>
</reference>
<evidence type="ECO:0000313" key="3">
    <source>
        <dbReference type="Proteomes" id="UP000460272"/>
    </source>
</evidence>
<dbReference type="AlphaFoldDB" id="A0A6P2C2N1"/>
<dbReference type="Proteomes" id="UP000460272">
    <property type="component" value="Unassembled WGS sequence"/>
</dbReference>
<protein>
    <submittedName>
        <fullName evidence="2">Maleylpyruvate isomerase family mycothiol-dependent enzyme</fullName>
    </submittedName>
</protein>
<sequence length="225" mass="24006">MVLVAFDAESRRLAEVMDGLDEASFGRPSPCVPWTAGELLFHVQMTVERLGVMLAEPEPAGSDLVTASGYYRADERFSAAVNDDRVESARRSAAALSGAGERARAFRAARDRACSLAAAASPGRVVRTRHGDRMLLAEFMRTRVLELAVHGLDLAIAVDLAPWITERATSVTSDLLLSPAEAVWLRQAAGWAPVTLIAKLTGRAPLTEAEAKLAGSLGVPWLALG</sequence>
<dbReference type="InterPro" id="IPR017517">
    <property type="entry name" value="Maleyloyr_isom"/>
</dbReference>
<dbReference type="NCBIfam" id="TIGR03083">
    <property type="entry name" value="maleylpyruvate isomerase family mycothiol-dependent enzyme"/>
    <property type="match status" value="1"/>
</dbReference>
<accession>A0A6P2C2N1</accession>
<dbReference type="GO" id="GO:0046872">
    <property type="term" value="F:metal ion binding"/>
    <property type="evidence" value="ECO:0007669"/>
    <property type="project" value="InterPro"/>
</dbReference>
<dbReference type="InterPro" id="IPR024344">
    <property type="entry name" value="MDMPI_metal-binding"/>
</dbReference>
<comment type="caution">
    <text evidence="2">The sequence shown here is derived from an EMBL/GenBank/DDBJ whole genome shotgun (WGS) entry which is preliminary data.</text>
</comment>
<keyword evidence="2" id="KW-0413">Isomerase</keyword>
<dbReference type="OrthoDB" id="3677409at2"/>
<dbReference type="SUPFAM" id="SSF109854">
    <property type="entry name" value="DinB/YfiT-like putative metalloenzymes"/>
    <property type="match status" value="1"/>
</dbReference>
<name>A0A6P2C2N1_9ACTN</name>
<dbReference type="Pfam" id="PF11716">
    <property type="entry name" value="MDMPI_N"/>
    <property type="match status" value="1"/>
</dbReference>
<feature type="domain" description="Mycothiol-dependent maleylpyruvate isomerase metal-binding" evidence="1">
    <location>
        <begin position="7"/>
        <end position="155"/>
    </location>
</feature>
<organism evidence="2 3">
    <name type="scientific">Trebonia kvetii</name>
    <dbReference type="NCBI Taxonomy" id="2480626"/>
    <lineage>
        <taxon>Bacteria</taxon>
        <taxon>Bacillati</taxon>
        <taxon>Actinomycetota</taxon>
        <taxon>Actinomycetes</taxon>
        <taxon>Streptosporangiales</taxon>
        <taxon>Treboniaceae</taxon>
        <taxon>Trebonia</taxon>
    </lineage>
</organism>
<dbReference type="EMBL" id="RPFW01000002">
    <property type="protein sequence ID" value="TVZ05639.1"/>
    <property type="molecule type" value="Genomic_DNA"/>
</dbReference>
<evidence type="ECO:0000313" key="2">
    <source>
        <dbReference type="EMBL" id="TVZ05639.1"/>
    </source>
</evidence>
<dbReference type="RefSeq" id="WP_145853340.1">
    <property type="nucleotide sequence ID" value="NZ_RPFW01000002.1"/>
</dbReference>
<gene>
    <name evidence="2" type="ORF">EAS64_14125</name>
</gene>
<dbReference type="Gene3D" id="1.20.120.450">
    <property type="entry name" value="dinb family like domain"/>
    <property type="match status" value="1"/>
</dbReference>
<dbReference type="GO" id="GO:0016853">
    <property type="term" value="F:isomerase activity"/>
    <property type="evidence" value="ECO:0007669"/>
    <property type="project" value="UniProtKB-KW"/>
</dbReference>
<evidence type="ECO:0000259" key="1">
    <source>
        <dbReference type="Pfam" id="PF11716"/>
    </source>
</evidence>